<comment type="subcellular location">
    <subcellularLocation>
        <location evidence="1">Cell membrane</location>
    </subcellularLocation>
    <subcellularLocation>
        <location evidence="2">Cytoplasm</location>
        <location evidence="2">Cytosol</location>
    </subcellularLocation>
    <subcellularLocation>
        <location evidence="3">Endoplasmic reticulum membrane</location>
    </subcellularLocation>
</comment>
<dbReference type="OrthoDB" id="1854502at2759"/>
<gene>
    <name evidence="16" type="primary">OSBPL6</name>
</gene>
<dbReference type="FunFam" id="2.30.29.30:FF:000011">
    <property type="entry name" value="Oxysterol-binding protein"/>
    <property type="match status" value="1"/>
</dbReference>
<dbReference type="GO" id="GO:0006699">
    <property type="term" value="P:bile acid biosynthetic process"/>
    <property type="evidence" value="ECO:0007669"/>
    <property type="project" value="UniProtKB-ARBA"/>
</dbReference>
<dbReference type="CDD" id="cd13287">
    <property type="entry name" value="PH_ORP3_ORP6_ORP7"/>
    <property type="match status" value="1"/>
</dbReference>
<dbReference type="Gene3D" id="2.40.160.120">
    <property type="match status" value="1"/>
</dbReference>
<evidence type="ECO:0000256" key="12">
    <source>
        <dbReference type="ARBA" id="ARBA00023136"/>
    </source>
</evidence>
<dbReference type="SUPFAM" id="SSF50729">
    <property type="entry name" value="PH domain-like"/>
    <property type="match status" value="1"/>
</dbReference>
<evidence type="ECO:0000313" key="16">
    <source>
        <dbReference type="Ensembl" id="ENSCAFP00845030468.1"/>
    </source>
</evidence>
<dbReference type="InterPro" id="IPR011993">
    <property type="entry name" value="PH-like_dom_sf"/>
</dbReference>
<dbReference type="GO" id="GO:0005634">
    <property type="term" value="C:nucleus"/>
    <property type="evidence" value="ECO:0007669"/>
    <property type="project" value="UniProtKB-ARBA"/>
</dbReference>
<dbReference type="InterPro" id="IPR018494">
    <property type="entry name" value="Oxysterol-bd_CS"/>
</dbReference>
<feature type="compositionally biased region" description="Basic and acidic residues" evidence="15">
    <location>
        <begin position="28"/>
        <end position="40"/>
    </location>
</feature>
<keyword evidence="5 14" id="KW-0813">Transport</keyword>
<accession>A0A8I3P9U9</accession>
<dbReference type="SMART" id="SM00233">
    <property type="entry name" value="PH"/>
    <property type="match status" value="1"/>
</dbReference>
<evidence type="ECO:0000256" key="5">
    <source>
        <dbReference type="ARBA" id="ARBA00022448"/>
    </source>
</evidence>
<evidence type="ECO:0000256" key="14">
    <source>
        <dbReference type="RuleBase" id="RU003845"/>
    </source>
</evidence>
<evidence type="ECO:0000256" key="6">
    <source>
        <dbReference type="ARBA" id="ARBA00022475"/>
    </source>
</evidence>
<keyword evidence="7" id="KW-0963">Cytoplasm</keyword>
<evidence type="ECO:0000256" key="7">
    <source>
        <dbReference type="ARBA" id="ARBA00022490"/>
    </source>
</evidence>
<keyword evidence="11" id="KW-0446">Lipid-binding</keyword>
<dbReference type="Gene3D" id="3.30.70.3490">
    <property type="match status" value="1"/>
</dbReference>
<dbReference type="FunFam" id="2.40.160.120:FF:000001">
    <property type="entry name" value="Oxysterol-binding protein"/>
    <property type="match status" value="1"/>
</dbReference>
<dbReference type="InterPro" id="IPR037239">
    <property type="entry name" value="OSBP_sf"/>
</dbReference>
<dbReference type="GO" id="GO:0005789">
    <property type="term" value="C:endoplasmic reticulum membrane"/>
    <property type="evidence" value="ECO:0007669"/>
    <property type="project" value="UniProtKB-SubCell"/>
</dbReference>
<evidence type="ECO:0000256" key="15">
    <source>
        <dbReference type="SAM" id="MobiDB-lite"/>
    </source>
</evidence>
<evidence type="ECO:0000256" key="4">
    <source>
        <dbReference type="ARBA" id="ARBA00008842"/>
    </source>
</evidence>
<proteinExistence type="inferred from homology"/>
<dbReference type="Gene3D" id="2.30.29.30">
    <property type="entry name" value="Pleckstrin-homology domain (PH domain)/Phosphotyrosine-binding domain (PTB)"/>
    <property type="match status" value="1"/>
</dbReference>
<keyword evidence="8" id="KW-0597">Phosphoprotein</keyword>
<keyword evidence="17" id="KW-1185">Reference proteome</keyword>
<dbReference type="Proteomes" id="UP000805418">
    <property type="component" value="Chromosome 36"/>
</dbReference>
<dbReference type="PANTHER" id="PTHR10972:SF76">
    <property type="entry name" value="OXYSTEROL-BINDING PROTEIN-RELATED PROTEIN 6"/>
    <property type="match status" value="1"/>
</dbReference>
<feature type="compositionally biased region" description="Low complexity" evidence="15">
    <location>
        <begin position="14"/>
        <end position="27"/>
    </location>
</feature>
<dbReference type="Ensembl" id="ENSCAFT00845038905.1">
    <property type="protein sequence ID" value="ENSCAFP00845030468.1"/>
    <property type="gene ID" value="ENSCAFG00845021295.1"/>
</dbReference>
<dbReference type="GO" id="GO:0005886">
    <property type="term" value="C:plasma membrane"/>
    <property type="evidence" value="ECO:0007669"/>
    <property type="project" value="UniProtKB-SubCell"/>
</dbReference>
<dbReference type="SUPFAM" id="SSF144000">
    <property type="entry name" value="Oxysterol-binding protein-like"/>
    <property type="match status" value="1"/>
</dbReference>
<evidence type="ECO:0000313" key="17">
    <source>
        <dbReference type="Proteomes" id="UP000805418"/>
    </source>
</evidence>
<dbReference type="AlphaFoldDB" id="A0A8I3P9U9"/>
<dbReference type="InterPro" id="IPR001849">
    <property type="entry name" value="PH_domain"/>
</dbReference>
<organism evidence="16 17">
    <name type="scientific">Canis lupus familiaris</name>
    <name type="common">Dog</name>
    <name type="synonym">Canis familiaris</name>
    <dbReference type="NCBI Taxonomy" id="9615"/>
    <lineage>
        <taxon>Eukaryota</taxon>
        <taxon>Metazoa</taxon>
        <taxon>Chordata</taxon>
        <taxon>Craniata</taxon>
        <taxon>Vertebrata</taxon>
        <taxon>Euteleostomi</taxon>
        <taxon>Mammalia</taxon>
        <taxon>Eutheria</taxon>
        <taxon>Laurasiatheria</taxon>
        <taxon>Carnivora</taxon>
        <taxon>Caniformia</taxon>
        <taxon>Canidae</taxon>
        <taxon>Canis</taxon>
    </lineage>
</organism>
<evidence type="ECO:0000256" key="9">
    <source>
        <dbReference type="ARBA" id="ARBA00022824"/>
    </source>
</evidence>
<keyword evidence="9" id="KW-0256">Endoplasmic reticulum</keyword>
<dbReference type="GeneTree" id="ENSGT00940000156791"/>
<dbReference type="InterPro" id="IPR041680">
    <property type="entry name" value="PH_8"/>
</dbReference>
<dbReference type="InterPro" id="IPR000648">
    <property type="entry name" value="Oxysterol-bd"/>
</dbReference>
<keyword evidence="12" id="KW-0472">Membrane</keyword>
<evidence type="ECO:0000256" key="10">
    <source>
        <dbReference type="ARBA" id="ARBA00023055"/>
    </source>
</evidence>
<comment type="similarity">
    <text evidence="4 13">Belongs to the OSBP family.</text>
</comment>
<dbReference type="GO" id="GO:0008289">
    <property type="term" value="F:lipid binding"/>
    <property type="evidence" value="ECO:0007669"/>
    <property type="project" value="UniProtKB-KW"/>
</dbReference>
<dbReference type="Pfam" id="PF01237">
    <property type="entry name" value="Oxysterol_BP"/>
    <property type="match status" value="1"/>
</dbReference>
<dbReference type="GO" id="GO:0097038">
    <property type="term" value="C:perinuclear endoplasmic reticulum"/>
    <property type="evidence" value="ECO:0007669"/>
    <property type="project" value="UniProtKB-ARBA"/>
</dbReference>
<reference evidence="16" key="2">
    <citation type="submission" date="2025-08" db="UniProtKB">
        <authorList>
            <consortium name="Ensembl"/>
        </authorList>
    </citation>
    <scope>IDENTIFICATION</scope>
    <source>
        <strain evidence="16">Boxer</strain>
    </source>
</reference>
<dbReference type="FunFam" id="3.30.70.3490:FF:000002">
    <property type="entry name" value="Oxysterol-binding protein"/>
    <property type="match status" value="1"/>
</dbReference>
<evidence type="ECO:0000256" key="3">
    <source>
        <dbReference type="ARBA" id="ARBA00004586"/>
    </source>
</evidence>
<dbReference type="GO" id="GO:0005829">
    <property type="term" value="C:cytosol"/>
    <property type="evidence" value="ECO:0007669"/>
    <property type="project" value="UniProtKB-SubCell"/>
</dbReference>
<sequence length="931" mass="105384">MSSDEKGISPAHKTSTPTHRSASSSTSSHRESRQSIHVLERTASSSTEPSVSRQLLEPEPVPLSKEADSWEIIEGLKIGQTNVQRPDKHEGFMLKKRKWPLKGWHKRFFVLDNGMLKYSKAPLDIQKGKVHGSIDVGLSVMSIKKKARRIDLDTEEHIYHLKVKSLFTSFSAIIRGIHLSGSVVKQRLVSPLPSPPVHRFQVKSQDWFDAWVSKLRHHRLYRQNEIVRSPRDASFHIFPSTSTAESSPAANVSVVDGKVPPNSFPWQSPLPCSNSLPATCTTGQSKVAAWLQDSEEMDRCAEDLAHCQSNLVELSKLLQNLEILQRTQSAPNFTDMQEGPAAKGQFSTARRRQRLAAAVATTVPFSATMSPVRLHSSNPNLCADIEFQTPPSHLTDPLESSTDYTKLQEEFCLIAQKVHSLLKSAFNSIAIEKEKLKQMVSEQDHNKGHSTQMARLRQSLSQAGEQIHVSLPLSQQVANESRLSMSESVSEFFDAQEVLLSASSSENEASDDESYISDVSDNISEDNTSVADNISRQILNGELTGGAFRNGRRTCLPAPCPDTSNINLWNILRNNIGKDLSKVSMPVELNEPLNTLQHLCEEIEYSELLDKASETDDPYERMVLIAAFAVSGYCSTYFRAGSKPFNPVLGETYECIREDKGFRFFSEQVSHHPPISACHCESKNFVFWQDIRWKNKFWGKSMEILPVGTLNVMLPKYGDCYVWNKVTTCIHNILSGRRWIEHYGEVTIRNTKSSVCICKLTFVKVNYWNSNVNEVQGVVMDQEGKVVHRLFGKWHEGLYCGVAPSAKCIWRPGSMPTNYELYYGFTRFAIELNELDPVLKDLLPSTDARFRPDQRFLEEGNLEAAAAEKQRVEELQRSRRRYMEENNLEHIPKFFKKVIDANQREAWVSNDTYWELRKDPGFSKVDSPVLW</sequence>
<dbReference type="PROSITE" id="PS01013">
    <property type="entry name" value="OSBP"/>
    <property type="match status" value="1"/>
</dbReference>
<protein>
    <recommendedName>
        <fullName evidence="14">Oxysterol-binding protein</fullName>
    </recommendedName>
</protein>
<evidence type="ECO:0000256" key="1">
    <source>
        <dbReference type="ARBA" id="ARBA00004236"/>
    </source>
</evidence>
<evidence type="ECO:0000256" key="2">
    <source>
        <dbReference type="ARBA" id="ARBA00004514"/>
    </source>
</evidence>
<dbReference type="Pfam" id="PF15409">
    <property type="entry name" value="PH_8"/>
    <property type="match status" value="1"/>
</dbReference>
<keyword evidence="6" id="KW-1003">Cell membrane</keyword>
<dbReference type="PROSITE" id="PS50003">
    <property type="entry name" value="PH_DOMAIN"/>
    <property type="match status" value="1"/>
</dbReference>
<evidence type="ECO:0000256" key="8">
    <source>
        <dbReference type="ARBA" id="ARBA00022553"/>
    </source>
</evidence>
<feature type="region of interest" description="Disordered" evidence="15">
    <location>
        <begin position="1"/>
        <end position="62"/>
    </location>
</feature>
<evidence type="ECO:0000256" key="13">
    <source>
        <dbReference type="RuleBase" id="RU003844"/>
    </source>
</evidence>
<reference evidence="16" key="1">
    <citation type="submission" date="2020-03" db="EMBL/GenBank/DDBJ databases">
        <title>Long-read based genome assembly of a Labrador retriever dog.</title>
        <authorList>
            <person name="Eory L."/>
            <person name="Zhang W."/>
            <person name="Schoenebeck J."/>
        </authorList>
    </citation>
    <scope>NUCLEOTIDE SEQUENCE [LARGE SCALE GENOMIC DNA]</scope>
    <source>
        <strain evidence="16">Labrador retriever</strain>
    </source>
</reference>
<name>A0A8I3P9U9_CANLF</name>
<keyword evidence="10 14" id="KW-0445">Lipid transport</keyword>
<reference evidence="16" key="3">
    <citation type="submission" date="2025-09" db="UniProtKB">
        <authorList>
            <consortium name="Ensembl"/>
        </authorList>
    </citation>
    <scope>IDENTIFICATION</scope>
    <source>
        <strain evidence="16">Boxer</strain>
    </source>
</reference>
<dbReference type="GO" id="GO:0120015">
    <property type="term" value="F:sterol transfer activity"/>
    <property type="evidence" value="ECO:0007669"/>
    <property type="project" value="UniProtKB-ARBA"/>
</dbReference>
<dbReference type="PANTHER" id="PTHR10972">
    <property type="entry name" value="OXYSTEROL-BINDING PROTEIN-RELATED"/>
    <property type="match status" value="1"/>
</dbReference>
<feature type="compositionally biased region" description="Polar residues" evidence="15">
    <location>
        <begin position="42"/>
        <end position="53"/>
    </location>
</feature>
<evidence type="ECO:0000256" key="11">
    <source>
        <dbReference type="ARBA" id="ARBA00023121"/>
    </source>
</evidence>